<dbReference type="EMBL" id="JAFBEB010000003">
    <property type="protein sequence ID" value="MBM7589652.1"/>
    <property type="molecule type" value="Genomic_DNA"/>
</dbReference>
<dbReference type="InterPro" id="IPR008278">
    <property type="entry name" value="4-PPantetheinyl_Trfase_dom"/>
</dbReference>
<dbReference type="HAMAP" id="MF_00101">
    <property type="entry name" value="AcpS"/>
    <property type="match status" value="1"/>
</dbReference>
<evidence type="ECO:0000256" key="5">
    <source>
        <dbReference type="ARBA" id="ARBA00022842"/>
    </source>
</evidence>
<keyword evidence="5 8" id="KW-0460">Magnesium</keyword>
<keyword evidence="1 8" id="KW-0444">Lipid biosynthesis</keyword>
<dbReference type="GO" id="GO:0008897">
    <property type="term" value="F:holo-[acyl-carrier-protein] synthase activity"/>
    <property type="evidence" value="ECO:0007669"/>
    <property type="project" value="UniProtKB-UniRule"/>
</dbReference>
<comment type="similarity">
    <text evidence="8">Belongs to the P-Pant transferase superfamily. AcpS family.</text>
</comment>
<feature type="binding site" evidence="8">
    <location>
        <position position="57"/>
    </location>
    <ligand>
        <name>Mg(2+)</name>
        <dbReference type="ChEBI" id="CHEBI:18420"/>
    </ligand>
</feature>
<dbReference type="GO" id="GO:0005737">
    <property type="term" value="C:cytoplasm"/>
    <property type="evidence" value="ECO:0007669"/>
    <property type="project" value="UniProtKB-SubCell"/>
</dbReference>
<evidence type="ECO:0000256" key="6">
    <source>
        <dbReference type="ARBA" id="ARBA00023098"/>
    </source>
</evidence>
<dbReference type="RefSeq" id="WP_204517375.1">
    <property type="nucleotide sequence ID" value="NZ_BAABIN010000038.1"/>
</dbReference>
<name>A0A939BRI3_9BACL</name>
<evidence type="ECO:0000256" key="7">
    <source>
        <dbReference type="ARBA" id="ARBA00023160"/>
    </source>
</evidence>
<evidence type="ECO:0000256" key="2">
    <source>
        <dbReference type="ARBA" id="ARBA00022679"/>
    </source>
</evidence>
<dbReference type="InterPro" id="IPR037143">
    <property type="entry name" value="4-PPantetheinyl_Trfase_dom_sf"/>
</dbReference>
<comment type="cofactor">
    <cofactor evidence="8">
        <name>Mg(2+)</name>
        <dbReference type="ChEBI" id="CHEBI:18420"/>
    </cofactor>
</comment>
<dbReference type="Gene3D" id="3.90.470.20">
    <property type="entry name" value="4'-phosphopantetheinyl transferase domain"/>
    <property type="match status" value="1"/>
</dbReference>
<dbReference type="InterPro" id="IPR002582">
    <property type="entry name" value="ACPS"/>
</dbReference>
<evidence type="ECO:0000313" key="11">
    <source>
        <dbReference type="Proteomes" id="UP000717624"/>
    </source>
</evidence>
<dbReference type="Pfam" id="PF01648">
    <property type="entry name" value="ACPS"/>
    <property type="match status" value="1"/>
</dbReference>
<comment type="caution">
    <text evidence="10">The sequence shown here is derived from an EMBL/GenBank/DDBJ whole genome shotgun (WGS) entry which is preliminary data.</text>
</comment>
<comment type="catalytic activity">
    <reaction evidence="8">
        <text>apo-[ACP] + CoA = holo-[ACP] + adenosine 3',5'-bisphosphate + H(+)</text>
        <dbReference type="Rhea" id="RHEA:12068"/>
        <dbReference type="Rhea" id="RHEA-COMP:9685"/>
        <dbReference type="Rhea" id="RHEA-COMP:9690"/>
        <dbReference type="ChEBI" id="CHEBI:15378"/>
        <dbReference type="ChEBI" id="CHEBI:29999"/>
        <dbReference type="ChEBI" id="CHEBI:57287"/>
        <dbReference type="ChEBI" id="CHEBI:58343"/>
        <dbReference type="ChEBI" id="CHEBI:64479"/>
        <dbReference type="EC" id="2.7.8.7"/>
    </reaction>
</comment>
<sequence length="129" mass="14702">MIYGLGVDIQGVTQISCMIERLGERFLERVFTENEIAYCRKHLKAAQHFAARWAVKEAFFKALGTGVANGYRLLDVELEHLPSGQPYLVFYGKVREDCARFRLQPYVSLSHSEDYAVGQVILISSQTRN</sequence>
<dbReference type="NCBIfam" id="TIGR00516">
    <property type="entry name" value="acpS"/>
    <property type="match status" value="1"/>
</dbReference>
<dbReference type="NCBIfam" id="TIGR00556">
    <property type="entry name" value="pantethn_trn"/>
    <property type="match status" value="1"/>
</dbReference>
<dbReference type="SUPFAM" id="SSF56214">
    <property type="entry name" value="4'-phosphopantetheinyl transferase"/>
    <property type="match status" value="1"/>
</dbReference>
<keyword evidence="7 8" id="KW-0275">Fatty acid biosynthesis</keyword>
<reference evidence="10" key="1">
    <citation type="submission" date="2021-01" db="EMBL/GenBank/DDBJ databases">
        <title>Genomic Encyclopedia of Type Strains, Phase IV (KMG-IV): sequencing the most valuable type-strain genomes for metagenomic binning, comparative biology and taxonomic classification.</title>
        <authorList>
            <person name="Goeker M."/>
        </authorList>
    </citation>
    <scope>NUCLEOTIDE SEQUENCE</scope>
    <source>
        <strain evidence="10">DSM 25523</strain>
    </source>
</reference>
<gene>
    <name evidence="8" type="primary">acpS</name>
    <name evidence="10" type="ORF">JOD01_001252</name>
</gene>
<dbReference type="InterPro" id="IPR004568">
    <property type="entry name" value="Ppantetheine-prot_Trfase_dom"/>
</dbReference>
<keyword evidence="4 8" id="KW-0276">Fatty acid metabolism</keyword>
<dbReference type="GO" id="GO:0006633">
    <property type="term" value="P:fatty acid biosynthetic process"/>
    <property type="evidence" value="ECO:0007669"/>
    <property type="project" value="UniProtKB-UniRule"/>
</dbReference>
<accession>A0A939BRI3</accession>
<keyword evidence="3 8" id="KW-0479">Metal-binding</keyword>
<evidence type="ECO:0000313" key="10">
    <source>
        <dbReference type="EMBL" id="MBM7589652.1"/>
    </source>
</evidence>
<dbReference type="GO" id="GO:0000287">
    <property type="term" value="F:magnesium ion binding"/>
    <property type="evidence" value="ECO:0007669"/>
    <property type="project" value="UniProtKB-UniRule"/>
</dbReference>
<feature type="binding site" evidence="8">
    <location>
        <position position="8"/>
    </location>
    <ligand>
        <name>Mg(2+)</name>
        <dbReference type="ChEBI" id="CHEBI:18420"/>
    </ligand>
</feature>
<keyword evidence="6 8" id="KW-0443">Lipid metabolism</keyword>
<evidence type="ECO:0000256" key="3">
    <source>
        <dbReference type="ARBA" id="ARBA00022723"/>
    </source>
</evidence>
<keyword evidence="11" id="KW-1185">Reference proteome</keyword>
<proteinExistence type="inferred from homology"/>
<evidence type="ECO:0000256" key="4">
    <source>
        <dbReference type="ARBA" id="ARBA00022832"/>
    </source>
</evidence>
<keyword evidence="2 8" id="KW-0808">Transferase</keyword>
<evidence type="ECO:0000256" key="8">
    <source>
        <dbReference type="HAMAP-Rule" id="MF_00101"/>
    </source>
</evidence>
<evidence type="ECO:0000259" key="9">
    <source>
        <dbReference type="Pfam" id="PF01648"/>
    </source>
</evidence>
<dbReference type="EC" id="2.7.8.7" evidence="8"/>
<comment type="subcellular location">
    <subcellularLocation>
        <location evidence="8">Cytoplasm</location>
    </subcellularLocation>
</comment>
<protein>
    <recommendedName>
        <fullName evidence="8">Holo-[acyl-carrier-protein] synthase</fullName>
        <shortName evidence="8">Holo-ACP synthase</shortName>
        <ecNumber evidence="8">2.7.8.7</ecNumber>
    </recommendedName>
    <alternativeName>
        <fullName evidence="8">4'-phosphopantetheinyl transferase AcpS</fullName>
    </alternativeName>
</protein>
<feature type="domain" description="4'-phosphopantetheinyl transferase" evidence="9">
    <location>
        <begin position="4"/>
        <end position="118"/>
    </location>
</feature>
<comment type="function">
    <text evidence="8">Transfers the 4'-phosphopantetheine moiety from coenzyme A to a Ser of acyl-carrier-protein.</text>
</comment>
<evidence type="ECO:0000256" key="1">
    <source>
        <dbReference type="ARBA" id="ARBA00022516"/>
    </source>
</evidence>
<dbReference type="Proteomes" id="UP000717624">
    <property type="component" value="Unassembled WGS sequence"/>
</dbReference>
<organism evidence="10 11">
    <name type="scientific">Brevibacillus fulvus</name>
    <dbReference type="NCBI Taxonomy" id="1125967"/>
    <lineage>
        <taxon>Bacteria</taxon>
        <taxon>Bacillati</taxon>
        <taxon>Bacillota</taxon>
        <taxon>Bacilli</taxon>
        <taxon>Bacillales</taxon>
        <taxon>Paenibacillaceae</taxon>
        <taxon>Brevibacillus</taxon>
    </lineage>
</organism>
<dbReference type="AlphaFoldDB" id="A0A939BRI3"/>
<keyword evidence="8" id="KW-0963">Cytoplasm</keyword>